<dbReference type="RefSeq" id="WP_127691589.1">
    <property type="nucleotide sequence ID" value="NZ_RZUL01000005.1"/>
</dbReference>
<organism evidence="4 5">
    <name type="scientific">Sphingobium algorifonticola</name>
    <dbReference type="NCBI Taxonomy" id="2008318"/>
    <lineage>
        <taxon>Bacteria</taxon>
        <taxon>Pseudomonadati</taxon>
        <taxon>Pseudomonadota</taxon>
        <taxon>Alphaproteobacteria</taxon>
        <taxon>Sphingomonadales</taxon>
        <taxon>Sphingomonadaceae</taxon>
        <taxon>Sphingobium</taxon>
    </lineage>
</organism>
<evidence type="ECO:0000256" key="1">
    <source>
        <dbReference type="SAM" id="MobiDB-lite"/>
    </source>
</evidence>
<dbReference type="Pfam" id="PF13739">
    <property type="entry name" value="PdaC"/>
    <property type="match status" value="1"/>
</dbReference>
<proteinExistence type="predicted"/>
<evidence type="ECO:0000259" key="3">
    <source>
        <dbReference type="Pfam" id="PF13739"/>
    </source>
</evidence>
<evidence type="ECO:0000313" key="4">
    <source>
        <dbReference type="EMBL" id="RVT39893.1"/>
    </source>
</evidence>
<feature type="chain" id="PRO_5019470755" evidence="2">
    <location>
        <begin position="21"/>
        <end position="275"/>
    </location>
</feature>
<comment type="caution">
    <text evidence="4">The sequence shown here is derived from an EMBL/GenBank/DDBJ whole genome shotgun (WGS) entry which is preliminary data.</text>
</comment>
<evidence type="ECO:0000256" key="2">
    <source>
        <dbReference type="SAM" id="SignalP"/>
    </source>
</evidence>
<dbReference type="OrthoDB" id="4760806at2"/>
<name>A0A437J544_9SPHN</name>
<gene>
    <name evidence="4" type="ORF">ENE74_14250</name>
</gene>
<feature type="domain" description="Deacetylase PdaC" evidence="3">
    <location>
        <begin position="59"/>
        <end position="151"/>
    </location>
</feature>
<keyword evidence="2" id="KW-0732">Signal</keyword>
<dbReference type="PROSITE" id="PS51257">
    <property type="entry name" value="PROKAR_LIPOPROTEIN"/>
    <property type="match status" value="1"/>
</dbReference>
<reference evidence="4 5" key="1">
    <citation type="submission" date="2019-01" db="EMBL/GenBank/DDBJ databases">
        <authorList>
            <person name="Chen W.-M."/>
        </authorList>
    </citation>
    <scope>NUCLEOTIDE SEQUENCE [LARGE SCALE GENOMIC DNA]</scope>
    <source>
        <strain evidence="4 5">TLA-22</strain>
    </source>
</reference>
<protein>
    <submittedName>
        <fullName evidence="4">DUF4163 domain-containing protein</fullName>
    </submittedName>
</protein>
<evidence type="ECO:0000313" key="5">
    <source>
        <dbReference type="Proteomes" id="UP000282977"/>
    </source>
</evidence>
<dbReference type="Proteomes" id="UP000282977">
    <property type="component" value="Unassembled WGS sequence"/>
</dbReference>
<dbReference type="AlphaFoldDB" id="A0A437J544"/>
<dbReference type="EMBL" id="RZUL01000005">
    <property type="protein sequence ID" value="RVT39893.1"/>
    <property type="molecule type" value="Genomic_DNA"/>
</dbReference>
<feature type="region of interest" description="Disordered" evidence="1">
    <location>
        <begin position="30"/>
        <end position="53"/>
    </location>
</feature>
<keyword evidence="5" id="KW-1185">Reference proteome</keyword>
<sequence>MFTRLWAASVGAAGVAMALAACSPAASPGNAAPGSAAVPDTSRFARTPAPSPPAQAFNITETSDLLEYAYAYPVEAAAIPAIAARLTEDATRAQASAITMAREDEAAAKQSGYPYRRHSSQTSWTVKADTPRLLALLGELYFYTGGAHGNSGYKVLMWDKARNGETGVIAMATSPEALQQAIGARFCAALDAARAAKRGGPVMRGDDGFTRCVDPLKQSLIFASRDGKAIDSLLIVIGPYEAGPYSEGTYDIALPVDAALIAAMKPAFRDAFSAP</sequence>
<accession>A0A437J544</accession>
<dbReference type="InterPro" id="IPR025303">
    <property type="entry name" value="PdaC"/>
</dbReference>
<dbReference type="Gene3D" id="3.30.565.40">
    <property type="entry name" value="Fervidobacterium nodosum Rt17-B1 like"/>
    <property type="match status" value="1"/>
</dbReference>
<feature type="signal peptide" evidence="2">
    <location>
        <begin position="1"/>
        <end position="20"/>
    </location>
</feature>